<evidence type="ECO:0000313" key="2">
    <source>
        <dbReference type="EMBL" id="MBK7955189.1"/>
    </source>
</evidence>
<name>A0A935TBX3_9PROT</name>
<sequence>MNTRGWVHCGREFSAAEIADLCATVAWLPGLPRQELAATLCEHLAWFTLSGTPKIHACLEFLERLRVAGLLALPALRPSPPRRSTAPAAAVEPVAEPLVHCALSALAPVSLEVVRDAAVGAQWDALVARWHPLGFQGAFGYRLRYFILAGDGRLGCVLLAGAARAVAVRDRWIGWTAQARRENVARVVEQQPLPDLSPRPGSASGQPCARTTRAPRTRRLARSLGLRAPAARDLRRSASLCRYLLPRRRLAVAWGDQRAWAGPPRPVLSEHAPPGVGQAALRRWSRPAVRRPWELPVMSRRPTRATIQGLRAKKKQQEKALNAKLRASGQVPHSPASLPNRCSTFATIAERERPARTP</sequence>
<proteinExistence type="predicted"/>
<evidence type="ECO:0000313" key="3">
    <source>
        <dbReference type="Proteomes" id="UP000706151"/>
    </source>
</evidence>
<dbReference type="AlphaFoldDB" id="A0A935TBX3"/>
<comment type="caution">
    <text evidence="2">The sequence shown here is derived from an EMBL/GenBank/DDBJ whole genome shotgun (WGS) entry which is preliminary data.</text>
</comment>
<dbReference type="Pfam" id="PF14236">
    <property type="entry name" value="DruA"/>
    <property type="match status" value="1"/>
</dbReference>
<reference evidence="2 3" key="1">
    <citation type="submission" date="2020-10" db="EMBL/GenBank/DDBJ databases">
        <title>Connecting structure to function with the recovery of over 1000 high-quality activated sludge metagenome-assembled genomes encoding full-length rRNA genes using long-read sequencing.</title>
        <authorList>
            <person name="Singleton C.M."/>
            <person name="Petriglieri F."/>
            <person name="Kristensen J.M."/>
            <person name="Kirkegaard R.H."/>
            <person name="Michaelsen T.Y."/>
            <person name="Andersen M.H."/>
            <person name="Karst S.M."/>
            <person name="Dueholm M.S."/>
            <person name="Nielsen P.H."/>
            <person name="Albertsen M."/>
        </authorList>
    </citation>
    <scope>NUCLEOTIDE SEQUENCE [LARGE SCALE GENOMIC DNA]</scope>
    <source>
        <strain evidence="2">Fred_18-Q3-R57-64_BAT3C.720</strain>
    </source>
</reference>
<protein>
    <submittedName>
        <fullName evidence="2">DUF4338 domain-containing protein</fullName>
    </submittedName>
</protein>
<dbReference type="Proteomes" id="UP000706151">
    <property type="component" value="Unassembled WGS sequence"/>
</dbReference>
<organism evidence="2 3">
    <name type="scientific">Candidatus Accumulibacter affinis</name>
    <dbReference type="NCBI Taxonomy" id="2954384"/>
    <lineage>
        <taxon>Bacteria</taxon>
        <taxon>Pseudomonadati</taxon>
        <taxon>Pseudomonadota</taxon>
        <taxon>Betaproteobacteria</taxon>
        <taxon>Candidatus Accumulibacter</taxon>
    </lineage>
</organism>
<feature type="region of interest" description="Disordered" evidence="1">
    <location>
        <begin position="315"/>
        <end position="340"/>
    </location>
</feature>
<accession>A0A935TBX3</accession>
<dbReference type="EMBL" id="JADJOT010000010">
    <property type="protein sequence ID" value="MBK7955189.1"/>
    <property type="molecule type" value="Genomic_DNA"/>
</dbReference>
<dbReference type="InterPro" id="IPR025639">
    <property type="entry name" value="DruA"/>
</dbReference>
<evidence type="ECO:0000256" key="1">
    <source>
        <dbReference type="SAM" id="MobiDB-lite"/>
    </source>
</evidence>
<gene>
    <name evidence="2" type="ORF">IPK02_15255</name>
</gene>
<feature type="region of interest" description="Disordered" evidence="1">
    <location>
        <begin position="190"/>
        <end position="217"/>
    </location>
</feature>